<dbReference type="GO" id="GO:0005762">
    <property type="term" value="C:mitochondrial large ribosomal subunit"/>
    <property type="evidence" value="ECO:0007669"/>
    <property type="project" value="InterPro"/>
</dbReference>
<dbReference type="RefSeq" id="XP_460024.2">
    <property type="nucleotide sequence ID" value="XM_460024.1"/>
</dbReference>
<proteinExistence type="predicted"/>
<dbReference type="OrthoDB" id="2281895at2759"/>
<dbReference type="GO" id="GO:0006396">
    <property type="term" value="P:RNA processing"/>
    <property type="evidence" value="ECO:0007669"/>
    <property type="project" value="InterPro"/>
</dbReference>
<feature type="domain" description="RNase III" evidence="1">
    <location>
        <begin position="62"/>
        <end position="196"/>
    </location>
</feature>
<dbReference type="GO" id="GO:0003735">
    <property type="term" value="F:structural constituent of ribosome"/>
    <property type="evidence" value="ECO:0007669"/>
    <property type="project" value="InterPro"/>
</dbReference>
<dbReference type="KEGG" id="dha:DEHA2E16610g"/>
<dbReference type="InterPro" id="IPR040030">
    <property type="entry name" value="Ribosomal_mL57"/>
</dbReference>
<dbReference type="Pfam" id="PF14622">
    <property type="entry name" value="Ribonucleas_3_3"/>
    <property type="match status" value="1"/>
</dbReference>
<dbReference type="PANTHER" id="PTHR28160:SF1">
    <property type="entry name" value="LARGE RIBOSOMAL SUBUNIT PROTEIN ML57"/>
    <property type="match status" value="1"/>
</dbReference>
<dbReference type="InParanoid" id="Q6BP46"/>
<sequence>MRNSLRVNPTRNIYLHKGERVAGLKRDPEEVFITNHGYKYGKTQENLKHIKGFLPEKYSISDDLALQVLTHKSFGNGIKPYNEKLSAMGAKILNLFCAKLVTDKPTTNENAIDGKNLDSLGSPIAKELAGRMSLGLFAKTTNLNSIMFWKSYNHDLSFESSGEMKVSAQMMYALVGAITFTHGKEIAEAFIREKLFGTEPSIEDITATIIDQSKSS</sequence>
<dbReference type="GO" id="GO:0004525">
    <property type="term" value="F:ribonuclease III activity"/>
    <property type="evidence" value="ECO:0007669"/>
    <property type="project" value="InterPro"/>
</dbReference>
<dbReference type="EMBL" id="CR382137">
    <property type="protein sequence ID" value="CAG88280.2"/>
    <property type="molecule type" value="Genomic_DNA"/>
</dbReference>
<protein>
    <submittedName>
        <fullName evidence="2">DEHA2E16610p</fullName>
    </submittedName>
</protein>
<dbReference type="FunCoup" id="Q6BP46">
    <property type="interactions" value="192"/>
</dbReference>
<dbReference type="SUPFAM" id="SSF69065">
    <property type="entry name" value="RNase III domain-like"/>
    <property type="match status" value="1"/>
</dbReference>
<dbReference type="PANTHER" id="PTHR28160">
    <property type="entry name" value="54S RIBOSOMAL PROTEIN L15, MITOCHONDRIAL"/>
    <property type="match status" value="1"/>
</dbReference>
<dbReference type="eggNOG" id="ENOG502RXWY">
    <property type="taxonomic scope" value="Eukaryota"/>
</dbReference>
<dbReference type="InterPro" id="IPR000999">
    <property type="entry name" value="RNase_III_dom"/>
</dbReference>
<dbReference type="GO" id="GO:0032543">
    <property type="term" value="P:mitochondrial translation"/>
    <property type="evidence" value="ECO:0007669"/>
    <property type="project" value="InterPro"/>
</dbReference>
<keyword evidence="3" id="KW-1185">Reference proteome</keyword>
<evidence type="ECO:0000313" key="3">
    <source>
        <dbReference type="Proteomes" id="UP000000599"/>
    </source>
</evidence>
<reference evidence="2 3" key="1">
    <citation type="journal article" date="2004" name="Nature">
        <title>Genome evolution in yeasts.</title>
        <authorList>
            <consortium name="Genolevures"/>
            <person name="Dujon B."/>
            <person name="Sherman D."/>
            <person name="Fischer G."/>
            <person name="Durrens P."/>
            <person name="Casaregola S."/>
            <person name="Lafontaine I."/>
            <person name="de Montigny J."/>
            <person name="Marck C."/>
            <person name="Neuveglise C."/>
            <person name="Talla E."/>
            <person name="Goffard N."/>
            <person name="Frangeul L."/>
            <person name="Aigle M."/>
            <person name="Anthouard V."/>
            <person name="Babour A."/>
            <person name="Barbe V."/>
            <person name="Barnay S."/>
            <person name="Blanchin S."/>
            <person name="Beckerich J.M."/>
            <person name="Beyne E."/>
            <person name="Bleykasten C."/>
            <person name="Boisrame A."/>
            <person name="Boyer J."/>
            <person name="Cattolico L."/>
            <person name="Confanioleri F."/>
            <person name="de Daruvar A."/>
            <person name="Despons L."/>
            <person name="Fabre E."/>
            <person name="Fairhead C."/>
            <person name="Ferry-Dumazet H."/>
            <person name="Groppi A."/>
            <person name="Hantraye F."/>
            <person name="Hennequin C."/>
            <person name="Jauniaux N."/>
            <person name="Joyet P."/>
            <person name="Kachouri R."/>
            <person name="Kerrest A."/>
            <person name="Koszul R."/>
            <person name="Lemaire M."/>
            <person name="Lesur I."/>
            <person name="Ma L."/>
            <person name="Muller H."/>
            <person name="Nicaud J.M."/>
            <person name="Nikolski M."/>
            <person name="Oztas S."/>
            <person name="Ozier-Kalogeropoulos O."/>
            <person name="Pellenz S."/>
            <person name="Potier S."/>
            <person name="Richard G.F."/>
            <person name="Straub M.L."/>
            <person name="Suleau A."/>
            <person name="Swennene D."/>
            <person name="Tekaia F."/>
            <person name="Wesolowski-Louvel M."/>
            <person name="Westhof E."/>
            <person name="Wirth B."/>
            <person name="Zeniou-Meyer M."/>
            <person name="Zivanovic I."/>
            <person name="Bolotin-Fukuhara M."/>
            <person name="Thierry A."/>
            <person name="Bouchier C."/>
            <person name="Caudron B."/>
            <person name="Scarpelli C."/>
            <person name="Gaillardin C."/>
            <person name="Weissenbach J."/>
            <person name="Wincker P."/>
            <person name="Souciet J.L."/>
        </authorList>
    </citation>
    <scope>NUCLEOTIDE SEQUENCE [LARGE SCALE GENOMIC DNA]</scope>
    <source>
        <strain evidence="3">ATCC 36239 / CBS 767 / BCRC 21394 / JCM 1990 / NBRC 0083 / IGC 2968</strain>
    </source>
</reference>
<organism evidence="2 3">
    <name type="scientific">Debaryomyces hansenii (strain ATCC 36239 / CBS 767 / BCRC 21394 / JCM 1990 / NBRC 0083 / IGC 2968)</name>
    <name type="common">Yeast</name>
    <name type="synonym">Torulaspora hansenii</name>
    <dbReference type="NCBI Taxonomy" id="284592"/>
    <lineage>
        <taxon>Eukaryota</taxon>
        <taxon>Fungi</taxon>
        <taxon>Dikarya</taxon>
        <taxon>Ascomycota</taxon>
        <taxon>Saccharomycotina</taxon>
        <taxon>Pichiomycetes</taxon>
        <taxon>Debaryomycetaceae</taxon>
        <taxon>Debaryomyces</taxon>
    </lineage>
</organism>
<dbReference type="GeneID" id="2902387"/>
<dbReference type="InterPro" id="IPR036389">
    <property type="entry name" value="RNase_III_sf"/>
</dbReference>
<evidence type="ECO:0000313" key="2">
    <source>
        <dbReference type="EMBL" id="CAG88280.2"/>
    </source>
</evidence>
<gene>
    <name evidence="2" type="ordered locus">DEHA2E16610g</name>
</gene>
<dbReference type="OMA" id="LHKGPRV"/>
<name>Q6BP46_DEBHA</name>
<accession>Q6BP46</accession>
<dbReference type="Proteomes" id="UP000000599">
    <property type="component" value="Chromosome E"/>
</dbReference>
<dbReference type="HOGENOM" id="CLU_088025_0_0_1"/>
<dbReference type="Gene3D" id="1.10.1520.10">
    <property type="entry name" value="Ribonuclease III domain"/>
    <property type="match status" value="1"/>
</dbReference>
<evidence type="ECO:0000259" key="1">
    <source>
        <dbReference type="Pfam" id="PF14622"/>
    </source>
</evidence>
<dbReference type="VEuPathDB" id="FungiDB:DEHA2E16610g"/>
<dbReference type="AlphaFoldDB" id="Q6BP46"/>